<feature type="transmembrane region" description="Helical" evidence="7">
    <location>
        <begin position="234"/>
        <end position="261"/>
    </location>
</feature>
<feature type="transmembrane region" description="Helical" evidence="7">
    <location>
        <begin position="200"/>
        <end position="222"/>
    </location>
</feature>
<feature type="transmembrane region" description="Helical" evidence="7">
    <location>
        <begin position="290"/>
        <end position="307"/>
    </location>
</feature>
<dbReference type="InterPro" id="IPR053934">
    <property type="entry name" value="HTTM_dom"/>
</dbReference>
<sequence length="435" mass="50504">MKLNPFKPVDNAPLILFRIFFGLLFACETFGAIVTGWVKDNFLQPNFTFSHIGLEWLQPLPGYGMYLYFGVMGLLSLLVMVGYRYRLTLGMLTLLWAGVYFMQKTSYNNHYYLLMLVALLLLFLPANAYASVDAAQNPKIKSLVMPVWCSWVMIGQIAIVYFFATVAKFYPDWLNGTFTRNLFSGIAGCSFLKGVFTQPWFCLFIAYAGIVFDGLIVPALLWKKTRTVALIASLVFHIFNSITLRIGVFPYFALSFAVFFYEPETIRNLFFKKWKPKIEEAISVATGRKTLLYFFLPYFVIQLALPLRHWFIKGDVLWTEEGHRLSWRMMLRDRDGIVAFKVVDKKTKIAMYYPYDRYLTRKQVNGMTSKPDMIWQMVQRIKKENLQKGRDVAVYVDCMVSVNRGPYKRLINPNVDLAAADWNYFGHSSWVILYE</sequence>
<dbReference type="Pfam" id="PF05090">
    <property type="entry name" value="HTTM"/>
    <property type="match status" value="1"/>
</dbReference>
<feature type="transmembrane region" description="Helical" evidence="7">
    <location>
        <begin position="109"/>
        <end position="130"/>
    </location>
</feature>
<accession>A0A0A2MAH6</accession>
<evidence type="ECO:0000256" key="4">
    <source>
        <dbReference type="ARBA" id="ARBA00023136"/>
    </source>
</evidence>
<dbReference type="InterPro" id="IPR011020">
    <property type="entry name" value="HTTM-like"/>
</dbReference>
<dbReference type="RefSeq" id="WP_026980525.1">
    <property type="nucleotide sequence ID" value="NZ_AUCZ01000009.1"/>
</dbReference>
<feature type="transmembrane region" description="Helical" evidence="7">
    <location>
        <begin position="12"/>
        <end position="38"/>
    </location>
</feature>
<dbReference type="PANTHER" id="PTHR12639">
    <property type="entry name" value="VITAMIN K-DEPENDENT GAMMA-CARBOXYLASE"/>
    <property type="match status" value="1"/>
</dbReference>
<evidence type="ECO:0000313" key="9">
    <source>
        <dbReference type="EMBL" id="KGO89259.1"/>
    </source>
</evidence>
<name>A0A0A2MAH6_9FLAO</name>
<dbReference type="InterPro" id="IPR007782">
    <property type="entry name" value="VKG_COase"/>
</dbReference>
<dbReference type="PANTHER" id="PTHR12639:SF7">
    <property type="entry name" value="HTTM DOMAIN-CONTAINING PROTEIN"/>
    <property type="match status" value="1"/>
</dbReference>
<keyword evidence="2 7" id="KW-0812">Transmembrane</keyword>
<evidence type="ECO:0000259" key="8">
    <source>
        <dbReference type="SMART" id="SM00752"/>
    </source>
</evidence>
<evidence type="ECO:0000256" key="1">
    <source>
        <dbReference type="ARBA" id="ARBA00004127"/>
    </source>
</evidence>
<dbReference type="AlphaFoldDB" id="A0A0A2MAH6"/>
<dbReference type="GO" id="GO:0008488">
    <property type="term" value="F:gamma-glutamyl carboxylase activity"/>
    <property type="evidence" value="ECO:0007669"/>
    <property type="project" value="InterPro"/>
</dbReference>
<dbReference type="eggNOG" id="COG3250">
    <property type="taxonomic scope" value="Bacteria"/>
</dbReference>
<dbReference type="InterPro" id="IPR053935">
    <property type="entry name" value="VKGC_lumenal_dom"/>
</dbReference>
<keyword evidence="3 7" id="KW-1133">Transmembrane helix</keyword>
<evidence type="ECO:0000256" key="6">
    <source>
        <dbReference type="ARBA" id="ARBA00023239"/>
    </source>
</evidence>
<dbReference type="STRING" id="1121899.GCA_000430025_02100"/>
<evidence type="ECO:0000256" key="3">
    <source>
        <dbReference type="ARBA" id="ARBA00022989"/>
    </source>
</evidence>
<keyword evidence="6" id="KW-0456">Lyase</keyword>
<keyword evidence="10" id="KW-1185">Reference proteome</keyword>
<comment type="caution">
    <text evidence="9">The sequence shown here is derived from an EMBL/GenBank/DDBJ whole genome shotgun (WGS) entry which is preliminary data.</text>
</comment>
<dbReference type="EMBL" id="JRLW01000010">
    <property type="protein sequence ID" value="KGO89259.1"/>
    <property type="molecule type" value="Genomic_DNA"/>
</dbReference>
<dbReference type="GO" id="GO:0019842">
    <property type="term" value="F:vitamin binding"/>
    <property type="evidence" value="ECO:0007669"/>
    <property type="project" value="TreeGrafter"/>
</dbReference>
<evidence type="ECO:0000256" key="5">
    <source>
        <dbReference type="ARBA" id="ARBA00023157"/>
    </source>
</evidence>
<keyword evidence="4 7" id="KW-0472">Membrane</keyword>
<feature type="domain" description="HTTM-like" evidence="8">
    <location>
        <begin position="6"/>
        <end position="265"/>
    </location>
</feature>
<evidence type="ECO:0000256" key="2">
    <source>
        <dbReference type="ARBA" id="ARBA00022692"/>
    </source>
</evidence>
<dbReference type="SMART" id="SM00752">
    <property type="entry name" value="HTTM"/>
    <property type="match status" value="1"/>
</dbReference>
<evidence type="ECO:0000313" key="10">
    <source>
        <dbReference type="Proteomes" id="UP000030121"/>
    </source>
</evidence>
<dbReference type="Pfam" id="PF22777">
    <property type="entry name" value="VKGC_lumenal_dom"/>
    <property type="match status" value="1"/>
</dbReference>
<comment type="subcellular location">
    <subcellularLocation>
        <location evidence="1">Endomembrane system</location>
        <topology evidence="1">Multi-pass membrane protein</topology>
    </subcellularLocation>
</comment>
<dbReference type="Proteomes" id="UP000030121">
    <property type="component" value="Unassembled WGS sequence"/>
</dbReference>
<dbReference type="OrthoDB" id="341137at2"/>
<gene>
    <name evidence="9" type="ORF">Q764_09365</name>
</gene>
<evidence type="ECO:0000256" key="7">
    <source>
        <dbReference type="SAM" id="Phobius"/>
    </source>
</evidence>
<organism evidence="9 10">
    <name type="scientific">Flavobacterium suncheonense GH29-5 = DSM 17707</name>
    <dbReference type="NCBI Taxonomy" id="1121899"/>
    <lineage>
        <taxon>Bacteria</taxon>
        <taxon>Pseudomonadati</taxon>
        <taxon>Bacteroidota</taxon>
        <taxon>Flavobacteriia</taxon>
        <taxon>Flavobacteriales</taxon>
        <taxon>Flavobacteriaceae</taxon>
        <taxon>Flavobacterium</taxon>
    </lineage>
</organism>
<keyword evidence="5" id="KW-1015">Disulfide bond</keyword>
<proteinExistence type="predicted"/>
<reference evidence="9 10" key="1">
    <citation type="submission" date="2013-09" db="EMBL/GenBank/DDBJ databases">
        <authorList>
            <person name="Zeng Z."/>
            <person name="Chen C."/>
        </authorList>
    </citation>
    <scope>NUCLEOTIDE SEQUENCE [LARGE SCALE GENOMIC DNA]</scope>
    <source>
        <strain evidence="9 10">GH29-5</strain>
    </source>
</reference>
<feature type="transmembrane region" description="Helical" evidence="7">
    <location>
        <begin position="63"/>
        <end position="80"/>
    </location>
</feature>
<feature type="transmembrane region" description="Helical" evidence="7">
    <location>
        <begin position="142"/>
        <end position="164"/>
    </location>
</feature>
<dbReference type="GO" id="GO:0012505">
    <property type="term" value="C:endomembrane system"/>
    <property type="evidence" value="ECO:0007669"/>
    <property type="project" value="UniProtKB-SubCell"/>
</dbReference>
<protein>
    <submittedName>
        <fullName evidence="9">HTTM domain-containing protein</fullName>
    </submittedName>
</protein>